<accession>A0ABW2CY53</accession>
<comment type="caution">
    <text evidence="2">The sequence shown here is derived from an EMBL/GenBank/DDBJ whole genome shotgun (WGS) entry which is preliminary data.</text>
</comment>
<keyword evidence="3" id="KW-1185">Reference proteome</keyword>
<proteinExistence type="predicted"/>
<dbReference type="EMBL" id="JBHSXS010000044">
    <property type="protein sequence ID" value="MFC6885900.1"/>
    <property type="molecule type" value="Genomic_DNA"/>
</dbReference>
<dbReference type="SUPFAM" id="SSF53850">
    <property type="entry name" value="Periplasmic binding protein-like II"/>
    <property type="match status" value="1"/>
</dbReference>
<dbReference type="Proteomes" id="UP001596380">
    <property type="component" value="Unassembled WGS sequence"/>
</dbReference>
<evidence type="ECO:0000313" key="2">
    <source>
        <dbReference type="EMBL" id="MFC6885900.1"/>
    </source>
</evidence>
<feature type="compositionally biased region" description="Basic and acidic residues" evidence="1">
    <location>
        <begin position="327"/>
        <end position="348"/>
    </location>
</feature>
<feature type="region of interest" description="Disordered" evidence="1">
    <location>
        <begin position="316"/>
        <end position="348"/>
    </location>
</feature>
<evidence type="ECO:0000256" key="1">
    <source>
        <dbReference type="SAM" id="MobiDB-lite"/>
    </source>
</evidence>
<sequence>MDRQESPAAASARRGAASRPAVWAAAALLAAGAAAGGAWTVGALPGTGPCRGDDLEVRVAAQPEIAPALREVASRFNVETHRVAGRCVRARITAVAPAAYARDAAARRDADAWVPESSLWLGVARAADDRVPPAAVPLAATPVVLATTRPVDAEFRAADVAASWKLLLENEAGGLPLARRTPDPAVGMGGAIGMIALGQVAGPDEAADEGVVRALRKRAPSGRARAAGGSAGTLADLAGDERFDRPLAVTTEQAVVAYNAAHRPNPVVALAPREGTLMLDHPYAVVARDGKRREAAEAFQAALGSRSARDVLQSRGFRRPDGALAEPHADRLGLPERPPKPLRVPTREEIDRALASWRR</sequence>
<gene>
    <name evidence="2" type="ORF">ACFQKB_39500</name>
</gene>
<dbReference type="RefSeq" id="WP_160822001.1">
    <property type="nucleotide sequence ID" value="NZ_JBHSXE010000001.1"/>
</dbReference>
<name>A0ABW2CY53_9ACTN</name>
<protein>
    <submittedName>
        <fullName evidence="2">Substrate-binding domain-containing protein</fullName>
    </submittedName>
</protein>
<organism evidence="2 3">
    <name type="scientific">Actinomadura yumaensis</name>
    <dbReference type="NCBI Taxonomy" id="111807"/>
    <lineage>
        <taxon>Bacteria</taxon>
        <taxon>Bacillati</taxon>
        <taxon>Actinomycetota</taxon>
        <taxon>Actinomycetes</taxon>
        <taxon>Streptosporangiales</taxon>
        <taxon>Thermomonosporaceae</taxon>
        <taxon>Actinomadura</taxon>
    </lineage>
</organism>
<evidence type="ECO:0000313" key="3">
    <source>
        <dbReference type="Proteomes" id="UP001596380"/>
    </source>
</evidence>
<dbReference type="Pfam" id="PF13531">
    <property type="entry name" value="SBP_bac_11"/>
    <property type="match status" value="1"/>
</dbReference>
<reference evidence="3" key="1">
    <citation type="journal article" date="2019" name="Int. J. Syst. Evol. Microbiol.">
        <title>The Global Catalogue of Microorganisms (GCM) 10K type strain sequencing project: providing services to taxonomists for standard genome sequencing and annotation.</title>
        <authorList>
            <consortium name="The Broad Institute Genomics Platform"/>
            <consortium name="The Broad Institute Genome Sequencing Center for Infectious Disease"/>
            <person name="Wu L."/>
            <person name="Ma J."/>
        </authorList>
    </citation>
    <scope>NUCLEOTIDE SEQUENCE [LARGE SCALE GENOMIC DNA]</scope>
    <source>
        <strain evidence="3">JCM 3369</strain>
    </source>
</reference>